<keyword evidence="14 32" id="KW-0812">Transmembrane</keyword>
<feature type="disulfide bond" evidence="32">
    <location>
        <begin position="59"/>
        <end position="79"/>
    </location>
</feature>
<comment type="function">
    <text evidence="32">Surface protein gp120: Attaches the virus to the host lymphoid cell by binding to the primary receptor CD4. This interaction induces a structural rearrangement creating a high affinity binding site for a chemokine coreceptor like CXCR4 and/or CCR5. Acts as a ligand for CD209/DC-SIGN and CLEC4M/DC-SIGNR, which are respectively found on dendritic cells (DCs), and on endothelial cells of liver sinusoids and lymph node sinuses. These interactions allow capture of viral particles at mucosal surfaces by these cells and subsequent transmission to permissive cells. HIV subverts the migration properties of dendritic cells to gain access to CD4+ T-cells in lymph nodes. Virus transmission to permissive T-cells occurs either in trans (without DCs infection, through viral capture and transmission), or in cis (following DCs productive infection, through the usual CD4-gp120 interaction), thereby inducing a robust infection. In trans infection, bound virions remain infectious over days and it is proposed that they are not degraded, but protected in non-lysosomal acidic organelles within the DCs close to the cell membrane thus contributing to the viral infectious potential during DCs' migration from the periphery to the lymphoid tissues. On arrival at lymphoid tissues, intact virions recycle back to DCs' cell surface allowing virus transmission to CD4+ T-cells.</text>
</comment>
<comment type="domain">
    <text evidence="32">The membrane proximal external region (MPER) present in gp41 is a tryptophan-rich region recognized by the antibodies 2F5, Z13, and 4E10. MPER seems to play a role in fusion.</text>
</comment>
<proteinExistence type="inferred from homology"/>
<dbReference type="GO" id="GO:0039654">
    <property type="term" value="P:fusion of virus membrane with host endosome membrane"/>
    <property type="evidence" value="ECO:0007669"/>
    <property type="project" value="UniProtKB-UniRule"/>
</dbReference>
<keyword evidence="15 32" id="KW-0053">Apoptosis</keyword>
<keyword evidence="27 32" id="KW-1015">Disulfide bond</keyword>
<dbReference type="GO" id="GO:0044175">
    <property type="term" value="C:host cell endosome membrane"/>
    <property type="evidence" value="ECO:0007669"/>
    <property type="project" value="UniProtKB-SubCell"/>
</dbReference>
<reference evidence="37 38" key="1">
    <citation type="submission" date="2010-12" db="EMBL/GenBank/DDBJ databases">
        <title>Characterization of drug-resistance mutation profile kinetics in HIV-1 with infectious molecular clones.</title>
        <authorList>
            <person name="Hirano R."/>
            <person name="Tatsumi M."/>
        </authorList>
    </citation>
    <scope>NUCLEOTIDE SEQUENCE [LARGE SCALE GENOMIC DNA]</scope>
    <source>
        <strain evidence="37">DR1712</strain>
    </source>
</reference>
<keyword evidence="17 32" id="KW-1161">Viral attachment to host cell</keyword>
<evidence type="ECO:0000256" key="11">
    <source>
        <dbReference type="ARBA" id="ARBA00022581"/>
    </source>
</evidence>
<dbReference type="GO" id="GO:0019031">
    <property type="term" value="C:viral envelope"/>
    <property type="evidence" value="ECO:0007669"/>
    <property type="project" value="UniProtKB-KW"/>
</dbReference>
<feature type="region of interest" description="Immunosuppression" evidence="32">
    <location>
        <begin position="575"/>
        <end position="593"/>
    </location>
</feature>
<keyword evidence="23 32" id="KW-1039">Host endosome</keyword>
<keyword evidence="18 32" id="KW-0946">Virion</keyword>
<dbReference type="GO" id="GO:0005198">
    <property type="term" value="F:structural molecule activity"/>
    <property type="evidence" value="ECO:0007669"/>
    <property type="project" value="UniProtKB-UniRule"/>
</dbReference>
<dbReference type="SUPFAM" id="SSF56502">
    <property type="entry name" value="gp120 core"/>
    <property type="match status" value="2"/>
</dbReference>
<comment type="function">
    <text evidence="32">Envelope glycoprotein gp160: Oligomerizes in the host endoplasmic reticulum into predominantly trimers. In a second time, gp160 transits in the host Golgi, where glycosylation is completed. The precursor is then proteolytically cleaved in the trans-Golgi and thereby activated by cellular furin or furin-like proteases to produce gp120 and gp41.</text>
</comment>
<evidence type="ECO:0000256" key="4">
    <source>
        <dbReference type="ARBA" id="ARBA00004563"/>
    </source>
</evidence>
<feature type="region of interest" description="MPER; binding to GalCer" evidence="32">
    <location>
        <begin position="663"/>
        <end position="684"/>
    </location>
</feature>
<feature type="region of interest" description="Fusion peptide" evidence="32">
    <location>
        <begin position="513"/>
        <end position="533"/>
    </location>
</feature>
<keyword evidence="7 32" id="KW-1168">Fusion of virus membrane with host membrane</keyword>
<feature type="lipid moiety-binding region" description="S-palmitoyl cysteine; by host" evidence="32">
    <location>
        <position position="765"/>
    </location>
</feature>
<feature type="site" description="Cleavage; by host furin" evidence="32">
    <location>
        <begin position="512"/>
        <end position="513"/>
    </location>
</feature>
<dbReference type="CDD" id="cd09909">
    <property type="entry name" value="HIV-1-like_HR1-HR2"/>
    <property type="match status" value="1"/>
</dbReference>
<evidence type="ECO:0000256" key="28">
    <source>
        <dbReference type="ARBA" id="ARBA00023180"/>
    </source>
</evidence>
<evidence type="ECO:0000256" key="7">
    <source>
        <dbReference type="ARBA" id="ARBA00022506"/>
    </source>
</evidence>
<dbReference type="GO" id="GO:1903911">
    <property type="term" value="P:positive regulation of receptor clustering"/>
    <property type="evidence" value="ECO:0007669"/>
    <property type="project" value="UniProtKB-UniRule"/>
</dbReference>
<keyword evidence="20 32" id="KW-0261">Viral envelope protein</keyword>
<dbReference type="GO" id="GO:0055036">
    <property type="term" value="C:virion membrane"/>
    <property type="evidence" value="ECO:0007669"/>
    <property type="project" value="UniProtKB-SubCell"/>
</dbReference>
<evidence type="ECO:0000256" key="34">
    <source>
        <dbReference type="SAM" id="MobiDB-lite"/>
    </source>
</evidence>
<evidence type="ECO:0000256" key="8">
    <source>
        <dbReference type="ARBA" id="ARBA00022510"/>
    </source>
</evidence>
<dbReference type="Gene3D" id="1.20.5.490">
    <property type="entry name" value="Single helix bin"/>
    <property type="match status" value="1"/>
</dbReference>
<dbReference type="HAMAP" id="MF_04083">
    <property type="entry name" value="HIV_ENV"/>
    <property type="match status" value="1"/>
</dbReference>
<feature type="region of interest" description="V2" evidence="32">
    <location>
        <begin position="163"/>
        <end position="202"/>
    </location>
</feature>
<dbReference type="FunFam" id="1.10.287.210:FF:000001">
    <property type="entry name" value="Envelope glycoprotein gp160"/>
    <property type="match status" value="1"/>
</dbReference>
<feature type="chain" id="PRO_5023439987" description="Envelope glycoprotein gp160" evidence="32">
    <location>
        <begin position="38"/>
        <end position="857"/>
    </location>
</feature>
<evidence type="ECO:0000256" key="2">
    <source>
        <dbReference type="ARBA" id="ARBA00004433"/>
    </source>
</evidence>
<evidence type="ECO:0000256" key="15">
    <source>
        <dbReference type="ARBA" id="ARBA00022703"/>
    </source>
</evidence>
<evidence type="ECO:0000256" key="30">
    <source>
        <dbReference type="ARBA" id="ARBA00023288"/>
    </source>
</evidence>
<feature type="compositionally biased region" description="Basic and acidic residues" evidence="34">
    <location>
        <begin position="727"/>
        <end position="744"/>
    </location>
</feature>
<name>E5RVV8_HV1</name>
<accession>E5RVV8</accession>
<comment type="PTM">
    <text evidence="32">Palmitoylation of the transmembrane protein and of Env polyprotein (prior to its proteolytic cleavage) is essential for their association with host cell membrane lipid rafts. Palmitoylation is therefore required for envelope trafficking to classical lipid rafts, but not for viral replication.</text>
</comment>
<keyword evidence="19 32" id="KW-1043">Host membrane</keyword>
<evidence type="ECO:0000256" key="1">
    <source>
        <dbReference type="ARBA" id="ARBA00004402"/>
    </source>
</evidence>
<comment type="caution">
    <text evidence="32 33">Lacks conserved residue(s) required for the propagation of feature annotation.</text>
</comment>
<feature type="transmembrane region" description="Helical" evidence="33">
    <location>
        <begin position="20"/>
        <end position="41"/>
    </location>
</feature>
<keyword evidence="22 32" id="KW-1133">Transmembrane helix</keyword>
<dbReference type="Gene3D" id="1.10.287.210">
    <property type="match status" value="1"/>
</dbReference>
<evidence type="ECO:0000256" key="25">
    <source>
        <dbReference type="ARBA" id="ARBA00023136"/>
    </source>
</evidence>
<keyword evidence="9 32" id="KW-1032">Host cell membrane</keyword>
<evidence type="ECO:0000256" key="33">
    <source>
        <dbReference type="RuleBase" id="RU363095"/>
    </source>
</evidence>
<feature type="disulfide bond" evidence="32">
    <location>
        <begin position="599"/>
        <end position="605"/>
    </location>
</feature>
<comment type="subcellular location">
    <molecule>Surface protein gp120</molecule>
    <subcellularLocation>
        <location evidence="32">Virion membrane</location>
        <topology evidence="32">Peripheral membrane protein</topology>
    </subcellularLocation>
    <subcellularLocation>
        <location evidence="32">Host cell membrane</location>
        <topology evidence="32">Peripheral membrane protein</topology>
    </subcellularLocation>
    <subcellularLocation>
        <location evidence="32">Host endosome membrane</location>
        <topology evidence="32">Single-pass type I membrane protein</topology>
    </subcellularLocation>
    <text evidence="32">The surface protein is not anchored to the viral envelope, but associates with the extravirion surface through its binding to TM. It is probably concentrated at the site of budding and incorporated into the virions possibly by contacts between the cytoplasmic tail of Env and the N-terminus of Gag.</text>
</comment>
<protein>
    <recommendedName>
        <fullName evidence="32">Envelope glycoprotein gp160</fullName>
    </recommendedName>
    <alternativeName>
        <fullName evidence="32">Env polyprotein</fullName>
    </alternativeName>
    <component>
        <recommendedName>
            <fullName evidence="32">Surface protein gp120</fullName>
            <shortName evidence="32">SU</shortName>
        </recommendedName>
        <alternativeName>
            <fullName evidence="32">Glycoprotein 120</fullName>
            <shortName evidence="32">gp120</shortName>
        </alternativeName>
    </component>
    <component>
        <recommendedName>
            <fullName evidence="32">Transmembrane protein gp41</fullName>
            <shortName evidence="32">TM</shortName>
        </recommendedName>
        <alternativeName>
            <fullName evidence="32">Glycoprotein 41</fullName>
            <shortName evidence="32">gp41</shortName>
        </alternativeName>
    </component>
</protein>
<evidence type="ECO:0000256" key="20">
    <source>
        <dbReference type="ARBA" id="ARBA00022879"/>
    </source>
</evidence>
<dbReference type="Pfam" id="PF00516">
    <property type="entry name" value="GP120"/>
    <property type="match status" value="1"/>
</dbReference>
<evidence type="ECO:0000259" key="35">
    <source>
        <dbReference type="Pfam" id="PF00516"/>
    </source>
</evidence>
<keyword evidence="26 32" id="KW-0564">Palmitate</keyword>
<feature type="transmembrane region" description="Helical" evidence="33">
    <location>
        <begin position="679"/>
        <end position="706"/>
    </location>
</feature>
<comment type="domain">
    <text evidence="32 33">The 17 amino acids long immunosuppressive region is present in many retroviral envelope proteins. Synthetic peptides derived from this relatively conserved sequence inhibit immune function in vitro and in vivo.</text>
</comment>
<keyword evidence="24 32" id="KW-0175">Coiled coil</keyword>
<evidence type="ECO:0000256" key="19">
    <source>
        <dbReference type="ARBA" id="ARBA00022870"/>
    </source>
</evidence>
<dbReference type="InterPro" id="IPR000328">
    <property type="entry name" value="GP41-like"/>
</dbReference>
<dbReference type="Gene3D" id="2.170.40.20">
    <property type="entry name" value="Human immunodeficiency virus 1, Gp160, envelope glycoprotein"/>
    <property type="match status" value="2"/>
</dbReference>
<evidence type="ECO:0000256" key="10">
    <source>
        <dbReference type="ARBA" id="ARBA00022570"/>
    </source>
</evidence>
<feature type="coiled-coil region" evidence="32">
    <location>
        <begin position="634"/>
        <end position="668"/>
    </location>
</feature>
<evidence type="ECO:0000256" key="22">
    <source>
        <dbReference type="ARBA" id="ARBA00022989"/>
    </source>
</evidence>
<dbReference type="GO" id="GO:0052031">
    <property type="term" value="P:symbiont-mediated perturbation of host defense response"/>
    <property type="evidence" value="ECO:0007669"/>
    <property type="project" value="UniProtKB-UniRule"/>
</dbReference>
<evidence type="ECO:0000256" key="18">
    <source>
        <dbReference type="ARBA" id="ARBA00022844"/>
    </source>
</evidence>
<dbReference type="GO" id="GO:0020002">
    <property type="term" value="C:host cell plasma membrane"/>
    <property type="evidence" value="ECO:0007669"/>
    <property type="project" value="UniProtKB-SubCell"/>
</dbReference>
<dbReference type="GO" id="GO:1903908">
    <property type="term" value="P:positive regulation of plasma membrane raft polarization"/>
    <property type="evidence" value="ECO:0007669"/>
    <property type="project" value="UniProtKB-UniRule"/>
</dbReference>
<evidence type="ECO:0000256" key="16">
    <source>
        <dbReference type="ARBA" id="ARBA00022729"/>
    </source>
</evidence>
<dbReference type="GO" id="GO:0019082">
    <property type="term" value="P:viral protein processing"/>
    <property type="evidence" value="ECO:0007669"/>
    <property type="project" value="UniProtKB-UniRule"/>
</dbReference>
<evidence type="ECO:0000256" key="27">
    <source>
        <dbReference type="ARBA" id="ARBA00023157"/>
    </source>
</evidence>
<comment type="miscellaneous">
    <text evidence="32">HIV-1 lineages are divided in three main groups, M (for Major), O (for Outlier), and N (for New, or Non-M, Non-O). The vast majority of strains found worldwide belong to the group M. Group O seems to be endemic to and largely confined to Cameroon and neighboring countries in West Central Africa, where these viruses represent a small minority of HIV-1 strains. The group N is represented by a limited number of isolates from Cameroonian persons. The group M is further subdivided in 9 clades or subtypes (A to D, F to H, J and K).</text>
</comment>
<keyword evidence="25 32" id="KW-0472">Membrane</keyword>
<comment type="PTM">
    <text evidence="32">Highly glycosylated by host. The high number of glycan on the protein is reffered to as 'glycan shield' because it contributes to hide protein sequence from adaptive immune system.</text>
</comment>
<evidence type="ECO:0000256" key="29">
    <source>
        <dbReference type="ARBA" id="ARBA00023280"/>
    </source>
</evidence>
<keyword evidence="11 32" id="KW-0945">Host-virus interaction</keyword>
<feature type="topological domain" description="Cytoplasmic" evidence="32">
    <location>
        <begin position="707"/>
        <end position="857"/>
    </location>
</feature>
<comment type="domain">
    <text evidence="32">The CD4-binding region is targeted by the antibody b12.</text>
</comment>
<keyword evidence="28 32" id="KW-0325">Glycoprotein</keyword>
<feature type="disulfide bond" evidence="32">
    <location>
        <begin position="224"/>
        <end position="253"/>
    </location>
</feature>
<keyword evidence="13 32" id="KW-0165">Cleavage on pair of basic residues</keyword>
<dbReference type="SUPFAM" id="SSF58069">
    <property type="entry name" value="Virus ectodomain"/>
    <property type="match status" value="1"/>
</dbReference>
<dbReference type="GO" id="GO:0075512">
    <property type="term" value="P:clathrin-dependent endocytosis of virus by host cell"/>
    <property type="evidence" value="ECO:0007669"/>
    <property type="project" value="UniProtKB-UniRule"/>
</dbReference>
<organismHost>
    <name type="scientific">Homo sapiens</name>
    <name type="common">Human</name>
    <dbReference type="NCBI Taxonomy" id="9606"/>
</organismHost>
<evidence type="ECO:0000256" key="32">
    <source>
        <dbReference type="HAMAP-Rule" id="MF_04083"/>
    </source>
</evidence>
<evidence type="ECO:0000256" key="13">
    <source>
        <dbReference type="ARBA" id="ARBA00022685"/>
    </source>
</evidence>
<feature type="short sequence motif" description="YXXL motif; contains endocytosis signal" evidence="32">
    <location>
        <begin position="713"/>
        <end position="716"/>
    </location>
</feature>
<evidence type="ECO:0000256" key="3">
    <source>
        <dbReference type="ARBA" id="ARBA00004505"/>
    </source>
</evidence>
<comment type="similarity">
    <text evidence="32">Belongs to the HIV-1 env protein family.</text>
</comment>
<dbReference type="Proteomes" id="UP000181277">
    <property type="component" value="Genome"/>
</dbReference>
<evidence type="ECO:0000256" key="9">
    <source>
        <dbReference type="ARBA" id="ARBA00022511"/>
    </source>
</evidence>
<evidence type="ECO:0000256" key="6">
    <source>
        <dbReference type="ARBA" id="ARBA00004650"/>
    </source>
</evidence>
<comment type="subcellular location">
    <subcellularLocation>
        <location evidence="3">Host cell membrane</location>
        <topology evidence="3">Peripheral membrane protein</topology>
    </subcellularLocation>
    <subcellularLocation>
        <location evidence="1">Host cell membrane</location>
        <topology evidence="1">Single-pass type I membrane protein</topology>
    </subcellularLocation>
    <subcellularLocation>
        <location evidence="2">Host endosome membrane</location>
        <topology evidence="2">Peripheral membrane protein</topology>
    </subcellularLocation>
    <subcellularLocation>
        <location evidence="5">Host endosome membrane</location>
        <topology evidence="5">Single-pass type I membrane protein</topology>
    </subcellularLocation>
    <subcellularLocation>
        <location evidence="6">Virion membrane</location>
        <topology evidence="6">Peripheral membrane protein</topology>
    </subcellularLocation>
    <subcellularLocation>
        <location evidence="4">Virion membrane</location>
        <topology evidence="4">Single-pass type I membrane protein</topology>
    </subcellularLocation>
</comment>
<evidence type="ECO:0000256" key="5">
    <source>
        <dbReference type="ARBA" id="ARBA00004578"/>
    </source>
</evidence>
<evidence type="ECO:0000259" key="36">
    <source>
        <dbReference type="Pfam" id="PF00517"/>
    </source>
</evidence>
<feature type="region of interest" description="CD4-binding loop" evidence="32">
    <location>
        <begin position="368"/>
        <end position="378"/>
    </location>
</feature>
<evidence type="ECO:0000256" key="12">
    <source>
        <dbReference type="ARBA" id="ARBA00022595"/>
    </source>
</evidence>
<feature type="domain" description="Retroviral envelope protein GP41-like" evidence="36">
    <location>
        <begin position="531"/>
        <end position="720"/>
    </location>
</feature>
<feature type="domain" description="Human immunodeficiency virus 1 envelope glycoprotein Gp120" evidence="35">
    <location>
        <begin position="39"/>
        <end position="512"/>
    </location>
</feature>
<evidence type="ECO:0000313" key="38">
    <source>
        <dbReference type="Proteomes" id="UP000181277"/>
    </source>
</evidence>
<organism evidence="37 38">
    <name type="scientific">Human immunodeficiency virus type 1</name>
    <name type="common">HIV-1</name>
    <dbReference type="NCBI Taxonomy" id="11676"/>
    <lineage>
        <taxon>Viruses</taxon>
        <taxon>Riboviria</taxon>
        <taxon>Pararnavirae</taxon>
        <taxon>Artverviricota</taxon>
        <taxon>Revtraviricetes</taxon>
        <taxon>Ortervirales</taxon>
        <taxon>Retroviridae</taxon>
        <taxon>Orthoretrovirinae</taxon>
        <taxon>Lentivirus</taxon>
        <taxon>Lentivirus humimdef1</taxon>
    </lineage>
</organism>
<dbReference type="GO" id="GO:0016020">
    <property type="term" value="C:membrane"/>
    <property type="evidence" value="ECO:0007669"/>
    <property type="project" value="UniProtKB-UniRule"/>
</dbReference>
<comment type="miscellaneous">
    <text evidence="32">Inhibitors targeting HIV-1 viral envelope proteins are used as antiretroviral drugs. Attachment of virions to the cell surface via non-specific interactions and CD4 binding can be blocked by inhibitors that include cyanovirin-N, cyclotriazadisulfonamide analogs, PRO 2000, TNX 355 and PRO 542. In addition, BMS 806 can block CD4-induced conformational changes. Env interactions with the coreceptor molecules can be targeted by CCR5 antagonists including SCH-D, maraviroc (UK 427857) and aplaviroc (GW 873140), and the CXCR4 antagonist AMD 070. Fusion of viral and cellular membranes can be inhibited by peptides such as enfuvirtide and tifuvirtide (T 1249). Resistance to inhibitors associated with mutations in Env are observed. Most of the time, single mutations confer only a modest reduction in drug susceptibility. Combination of several mutations is usually required to develop a high-level drug resistance.</text>
</comment>
<keyword evidence="30 32" id="KW-0449">Lipoprotein</keyword>
<evidence type="ECO:0000313" key="37">
    <source>
        <dbReference type="EMBL" id="BAJ46168.1"/>
    </source>
</evidence>
<keyword evidence="10 32" id="KW-1165">Clathrin-mediated endocytosis of virus by host</keyword>
<dbReference type="InterPro" id="IPR036377">
    <property type="entry name" value="Gp120_core_sf"/>
</dbReference>
<feature type="disulfide bond" evidence="32">
    <location>
        <begin position="234"/>
        <end position="245"/>
    </location>
</feature>
<comment type="domain">
    <text evidence="32">Some of the most genetically diverse regions of the viral genome are present in Env. They are called variable regions 1 through 5 (V1 through V5). Coreceptor usage of gp120 is determined mainly by the primary structure of the third variable region (V3) in the outer domain of gp120. The sequence of V3 determines which coreceptor, CCR5 and/or CXCR4 (corresponding to R5/macrophage, X4/T cell and R5X4/T cell and macrophage tropism), is used to trigger the fusion potential of the Env complex, and hence which cells the virus can infect. Binding to CCR5 involves a region adjacent in addition to V3.</text>
</comment>
<comment type="subunit">
    <text evidence="32">The mature envelope protein (Env) consists of a homotrimer of non-covalently associated gp120-gp41 heterodimers. The resulting complex protrudes from the virus surface as a spike. There seems to be as few as 10 spikes on the average virion. Surface protein gp120 interacts with host CD4, CCR5 and CXCR4. Gp120 also interacts with the C-type lectins CD209/DC-SIGN and CLEC4M/DC-SIGNR (collectively referred to as DC-SIGN(R)). Gp120 and gp41 interact with GalCer. Gp120 interacts with host ITGA4/ITGB7 complex; on CD4+ T-cells, this interaction results in rapid activation of integrin ITGAL/LFA-1, which facilitates efficient cell-to-cell spreading of HIV-1. Gp120 interacts with cell-associated heparan sulfate; this interaction increases virus infectivity on permissive cells and may be involved in infection of CD4- cells.</text>
</comment>
<comment type="subcellular location">
    <molecule>Transmembrane protein gp41</molecule>
    <subcellularLocation>
        <location evidence="32">Virion membrane</location>
        <topology evidence="32">Single-pass type I membrane protein</topology>
    </subcellularLocation>
    <subcellularLocation>
        <location evidence="32">Host cell membrane</location>
        <topology evidence="32">Single-pass type I membrane protein</topology>
    </subcellularLocation>
    <subcellularLocation>
        <location evidence="32">Host endosome membrane</location>
        <topology evidence="32">Single-pass type I membrane protein</topology>
    </subcellularLocation>
    <text evidence="32">It is probably concentrated at the site of budding and incorporated into the virions possibly by contacts between the cytoplasmic tail of Env and the N-terminus of Gag.</text>
</comment>
<dbReference type="FunFam" id="2.170.40.20:FF:000003">
    <property type="entry name" value="Envelope glycoprotein gp160"/>
    <property type="match status" value="1"/>
</dbReference>
<evidence type="ECO:0000256" key="24">
    <source>
        <dbReference type="ARBA" id="ARBA00023054"/>
    </source>
</evidence>
<keyword evidence="29 32" id="KW-0899">Viral immunoevasion</keyword>
<keyword evidence="21 32" id="KW-1164">Virus endocytosis by host</keyword>
<gene>
    <name evidence="32 37" type="primary">env</name>
</gene>
<keyword evidence="12 32" id="KW-1162">Viral penetration into host cytoplasm</keyword>
<comment type="PTM">
    <text evidence="32">Specific enzymatic cleavages in vivo yield mature proteins. Envelope glycoproteins are synthesized as a inactive precursor that is heavily N-glycosylated and processed likely by host cell furin in the Golgi to yield the mature SU and TM proteins. The cleavage site between SU and TM requires the minimal sequence [KR]-X-[KR]-R. About 2 of the 9 disulfide bonds of gp41 are reduced by P4HB/PDI, following binding to CD4 receptor.</text>
</comment>
<dbReference type="FunFam" id="2.170.40.20:FF:000001">
    <property type="entry name" value="Envelope glycoprotein gp160"/>
    <property type="match status" value="1"/>
</dbReference>
<dbReference type="GO" id="GO:0019062">
    <property type="term" value="P:virion attachment to host cell"/>
    <property type="evidence" value="ECO:0007669"/>
    <property type="project" value="UniProtKB-UniRule"/>
</dbReference>
<keyword evidence="16 32" id="KW-0732">Signal</keyword>
<evidence type="ECO:0000256" key="23">
    <source>
        <dbReference type="ARBA" id="ARBA00023046"/>
    </source>
</evidence>
<dbReference type="InterPro" id="IPR037527">
    <property type="entry name" value="Gp160"/>
</dbReference>
<evidence type="ECO:0000256" key="17">
    <source>
        <dbReference type="ARBA" id="ARBA00022804"/>
    </source>
</evidence>
<sequence length="857" mass="97419">MRVREIRRNYQHLWRGGTMLRWGTMLLGILMICSAAEQLWVTVYYGVPVWKDATTTLFCASDAKAYDTEVHNVWATHACVPTDPNPQEVALENVTENFNMWKNNMVDQMHEDIISLWDQRLKPCVKLTPLCVTLNCTDDVKNLTKSTNGSTWEKMDKGEIKNCSFDVTTNIRDKVQKEYALFYKLDVVPIENDNTSYRMISCNTSVITQACPKISFEPIPIHYCTPAGYAILMCKDKKFNGTGPCTNVSTVQCTHGIRPVVSTQLLLNGSLAEEEVVIRSANFSDNAKTIIVQLNESVKIDCTRPNNNTRKSIHIAPGRAWYATGDIIGDIRQAHCNISRTNWTNTLTQIVGKLTEQFKNKTIVFTHSSGGDPEIVMHSFNCGGEFFYCNTTQLFNSTWLPNGTLNSTKESNDSIITLPCRIKQVINMWQEVGKAMYAPPISGQINCTSNITGLLLTRDGGENNTEEIFRPGGGNMKDNWRSELYKYKVVRIKPLGVAPTKAKRRVVQREKRELTLGALFLGFLGAAGSTMGAASLTLTVQARQLLSGIVQQQNNLLRAIEAQQHLLQLTVWGIKQLQARVLAVERYLQDQQLLGIWGCSGKLICATAVPWNASWSNKSQSEIWNNMTWMQWEREIDNYTDLIYLLLEKSQNQQEKNEQDLLELDNWANLWSWFDISNWLWYIRIFIMIVGGLIGLRIVFAVLSIVNRVRQGYSPLSFQTRLPAQRGPDRPEGIEEGGGDRDRGRSGQLVDGLLAIIWVDLRSLCLFSYHRLRDLLLIVTRTLGLLGRRGWEILKYWWNLLQYWSQELKNSAVSLYNATAIAVAEWTDRVIEVAQRAFRAILHIPTRIRQGLERALL</sequence>
<keyword evidence="31 32" id="KW-1160">Virus entry into host cell</keyword>
<evidence type="ECO:0000256" key="31">
    <source>
        <dbReference type="ARBA" id="ARBA00023296"/>
    </source>
</evidence>
<dbReference type="InterPro" id="IPR000777">
    <property type="entry name" value="HIV1_Gp120"/>
</dbReference>
<dbReference type="Pfam" id="PF00517">
    <property type="entry name" value="GP41"/>
    <property type="match status" value="1"/>
</dbReference>
<feature type="region of interest" description="Disordered" evidence="34">
    <location>
        <begin position="720"/>
        <end position="744"/>
    </location>
</feature>
<comment type="function">
    <text evidence="32">Transmembrane protein gp41: Acts as a class I viral fusion protein. Under the current model, the protein has at least 3 conformational states: pre-fusion native state, pre-hairpin intermediate state, and post-fusion hairpin state. During fusion of viral and target intracellular membranes, the coiled coil regions (heptad repeats) assume a trimer-of-hairpins structure, positioning the fusion peptide in close proximity to the C-terminal region of the ectodomain. The formation of this structure appears to drive apposition and subsequent fusion of viral and target cell membranes. Complete fusion occurs in host cell endosomes and is dynamin-dependent, however some lipid transfer might occur at the plasma membrane. The virus undergoes clathrin-dependent internalization long before endosomal fusion, thus minimizing the surface exposure of conserved viral epitopes during fusion and reducing the efficacy of inhibitors targeting these epitopes. Membranes fusion leads to delivery of the nucleocapsid into the cytoplasm.</text>
</comment>
<dbReference type="GO" id="GO:0019064">
    <property type="term" value="P:fusion of virus membrane with host plasma membrane"/>
    <property type="evidence" value="ECO:0007669"/>
    <property type="project" value="UniProtKB-UniRule"/>
</dbReference>
<dbReference type="EMBL" id="AB604947">
    <property type="protein sequence ID" value="BAJ46168.1"/>
    <property type="molecule type" value="Genomic_DNA"/>
</dbReference>
<feature type="short sequence motif" description="Di-leucine internalization motif" evidence="32">
    <location>
        <begin position="856"/>
        <end position="857"/>
    </location>
</feature>
<evidence type="ECO:0000256" key="26">
    <source>
        <dbReference type="ARBA" id="ARBA00023139"/>
    </source>
</evidence>
<evidence type="ECO:0000256" key="21">
    <source>
        <dbReference type="ARBA" id="ARBA00022890"/>
    </source>
</evidence>
<comment type="domain">
    <text evidence="32">The YXXL motif is involved in determining the exact site of viral release at the surface of infected mononuclear cells and promotes endocytosis. YXXL and di-leucine endocytosis motifs interact directly or indirectly with the clathrin adapter complexes, opperate independently, and their activities are not additive.</text>
</comment>
<evidence type="ECO:0000256" key="14">
    <source>
        <dbReference type="ARBA" id="ARBA00022692"/>
    </source>
</evidence>
<feature type="chain" id="PRO_5023439986" description="Transmembrane protein gp41" evidence="32">
    <location>
        <begin position="513"/>
        <end position="857"/>
    </location>
</feature>
<keyword evidence="8 32" id="KW-1170">Fusion of virus membrane with host endosomal membrane</keyword>